<feature type="compositionally biased region" description="Polar residues" evidence="5">
    <location>
        <begin position="523"/>
        <end position="532"/>
    </location>
</feature>
<dbReference type="Pfam" id="PF00225">
    <property type="entry name" value="Kinesin"/>
    <property type="match status" value="1"/>
</dbReference>
<feature type="domain" description="Kinesin motor" evidence="6">
    <location>
        <begin position="1"/>
        <end position="109"/>
    </location>
</feature>
<feature type="coiled-coil region" evidence="4">
    <location>
        <begin position="122"/>
        <end position="149"/>
    </location>
</feature>
<reference evidence="7 8" key="1">
    <citation type="journal article" date="2018" name="PLoS ONE">
        <title>The draft genome of Kipferlia bialata reveals reductive genome evolution in fornicate parasites.</title>
        <authorList>
            <person name="Tanifuji G."/>
            <person name="Takabayashi S."/>
            <person name="Kume K."/>
            <person name="Takagi M."/>
            <person name="Nakayama T."/>
            <person name="Kamikawa R."/>
            <person name="Inagaki Y."/>
            <person name="Hashimoto T."/>
        </authorList>
    </citation>
    <scope>NUCLEOTIDE SEQUENCE [LARGE SCALE GENOMIC DNA]</scope>
    <source>
        <strain evidence="7">NY0173</strain>
    </source>
</reference>
<comment type="caution">
    <text evidence="3">Lacks conserved residue(s) required for the propagation of feature annotation.</text>
</comment>
<dbReference type="Proteomes" id="UP000265618">
    <property type="component" value="Unassembled WGS sequence"/>
</dbReference>
<feature type="compositionally biased region" description="Low complexity" evidence="5">
    <location>
        <begin position="671"/>
        <end position="694"/>
    </location>
</feature>
<evidence type="ECO:0000256" key="5">
    <source>
        <dbReference type="SAM" id="MobiDB-lite"/>
    </source>
</evidence>
<feature type="compositionally biased region" description="Low complexity" evidence="5">
    <location>
        <begin position="158"/>
        <end position="168"/>
    </location>
</feature>
<feature type="region of interest" description="Disordered" evidence="5">
    <location>
        <begin position="496"/>
        <end position="535"/>
    </location>
</feature>
<dbReference type="InterPro" id="IPR027417">
    <property type="entry name" value="P-loop_NTPase"/>
</dbReference>
<dbReference type="GO" id="GO:0005524">
    <property type="term" value="F:ATP binding"/>
    <property type="evidence" value="ECO:0007669"/>
    <property type="project" value="InterPro"/>
</dbReference>
<evidence type="ECO:0000256" key="4">
    <source>
        <dbReference type="SAM" id="Coils"/>
    </source>
</evidence>
<name>A0A9K3D204_9EUKA</name>
<feature type="region of interest" description="Disordered" evidence="5">
    <location>
        <begin position="655"/>
        <end position="704"/>
    </location>
</feature>
<feature type="compositionally biased region" description="Basic and acidic residues" evidence="5">
    <location>
        <begin position="655"/>
        <end position="670"/>
    </location>
</feature>
<evidence type="ECO:0000256" key="3">
    <source>
        <dbReference type="PROSITE-ProRule" id="PRU00283"/>
    </source>
</evidence>
<protein>
    <submittedName>
        <fullName evidence="7">Kinesin-like protein</fullName>
    </submittedName>
</protein>
<dbReference type="InterPro" id="IPR001752">
    <property type="entry name" value="Kinesin_motor_dom"/>
</dbReference>
<gene>
    <name evidence="7" type="ORF">KIPB_009241</name>
</gene>
<feature type="non-terminal residue" evidence="7">
    <location>
        <position position="1"/>
    </location>
</feature>
<evidence type="ECO:0000313" key="7">
    <source>
        <dbReference type="EMBL" id="GIQ87242.1"/>
    </source>
</evidence>
<keyword evidence="1 4" id="KW-0175">Coiled coil</keyword>
<dbReference type="SUPFAM" id="SSF52540">
    <property type="entry name" value="P-loop containing nucleoside triphosphate hydrolases"/>
    <property type="match status" value="1"/>
</dbReference>
<dbReference type="GO" id="GO:0003777">
    <property type="term" value="F:microtubule motor activity"/>
    <property type="evidence" value="ECO:0007669"/>
    <property type="project" value="InterPro"/>
</dbReference>
<evidence type="ECO:0000313" key="8">
    <source>
        <dbReference type="Proteomes" id="UP000265618"/>
    </source>
</evidence>
<dbReference type="Gene3D" id="3.40.850.10">
    <property type="entry name" value="Kinesin motor domain"/>
    <property type="match status" value="1"/>
</dbReference>
<dbReference type="AlphaFoldDB" id="A0A9K3D204"/>
<dbReference type="InterPro" id="IPR036961">
    <property type="entry name" value="Kinesin_motor_dom_sf"/>
</dbReference>
<keyword evidence="8" id="KW-1185">Reference proteome</keyword>
<dbReference type="OrthoDB" id="3176171at2759"/>
<feature type="compositionally biased region" description="Polar residues" evidence="5">
    <location>
        <begin position="739"/>
        <end position="751"/>
    </location>
</feature>
<comment type="similarity">
    <text evidence="3">Belongs to the TRAFAC class myosin-kinesin ATPase superfamily. Kinesin family.</text>
</comment>
<evidence type="ECO:0000259" key="6">
    <source>
        <dbReference type="PROSITE" id="PS50067"/>
    </source>
</evidence>
<feature type="region of interest" description="Disordered" evidence="5">
    <location>
        <begin position="152"/>
        <end position="172"/>
    </location>
</feature>
<dbReference type="GO" id="GO:0008017">
    <property type="term" value="F:microtubule binding"/>
    <property type="evidence" value="ECO:0007669"/>
    <property type="project" value="InterPro"/>
</dbReference>
<dbReference type="PANTHER" id="PTHR47968:SF75">
    <property type="entry name" value="CENTROMERE-ASSOCIATED PROTEIN E"/>
    <property type="match status" value="1"/>
</dbReference>
<sequence length="781" mass="85092">VDTSDTVIGLLSIVDLAGSEKQKKTQSQGQRLREASSINRSLCALSNVISSLTSGKKHVPYRDSRLTRLLQVSLGGNSYTSIICTVNPTLSNHDETLGTIQFSNRCRNVLNQPHVNFLSVMASQQDLQVQRLEAQVTDLKQQLRVLTAQLGGQPLPSPSTALSPSAPSHPVVTGGMESARAGVNGMERERSHVGGYGGSPYMDGPSESETAKLLAAERETTKFLRQKLEQRASDLKEVQTRSKADRTRMQAQLEQQRLGLLKRGNEVRAMKQELVATVNANTEVHSSEVEQITATNQALLARFHGILDAIPNELKQRTSDAVTRTEIQAEAEAAYRHQLSQVMDELAATQSRSLASQKVQFVRELEAEVAKRHQLERDYAALQTEGADTQAALQKALLQVYSRYRRCHNILLSAVEGKMPGVIMQTEANLGMLSSRSMAVKSSRVAPAPVPIRQVSARPFNNTGRASRDIGVRGAASIHTFNTTMGGTGYDAYDTQRERETQRSQRGQASHRQRERESEADWQWTQRDTQPLTHRDCDLDDVALVSTPRRVYGSERPPQPASVSSLDLSKIPASQFAKVALRIPSDQIPPPLPPSVLDLVSTVRAAVRGTRERHVDSAEADLAKTQVEIDSGMPAHPVAGPKAQVMAYEADRALSSRTVSKDDPLMEDSSRSSSPSRSMSPPAYPSRSASHASSTAGTGTVRGSIDDAHRMQADKRRMMQLHSLVSSQRRLLERYGSAASLSATRGGSTSRAPAGTGSIGERLASSRGMVPAGGRAAMRRR</sequence>
<organism evidence="7 8">
    <name type="scientific">Kipferlia bialata</name>
    <dbReference type="NCBI Taxonomy" id="797122"/>
    <lineage>
        <taxon>Eukaryota</taxon>
        <taxon>Metamonada</taxon>
        <taxon>Carpediemonas-like organisms</taxon>
        <taxon>Kipferlia</taxon>
    </lineage>
</organism>
<dbReference type="InterPro" id="IPR027640">
    <property type="entry name" value="Kinesin-like_fam"/>
</dbReference>
<dbReference type="EMBL" id="BDIP01003081">
    <property type="protein sequence ID" value="GIQ87242.1"/>
    <property type="molecule type" value="Genomic_DNA"/>
</dbReference>
<feature type="region of interest" description="Disordered" evidence="5">
    <location>
        <begin position="739"/>
        <end position="781"/>
    </location>
</feature>
<dbReference type="PROSITE" id="PS50067">
    <property type="entry name" value="KINESIN_MOTOR_2"/>
    <property type="match status" value="1"/>
</dbReference>
<keyword evidence="2" id="KW-0505">Motor protein</keyword>
<evidence type="ECO:0000256" key="1">
    <source>
        <dbReference type="ARBA" id="ARBA00023054"/>
    </source>
</evidence>
<dbReference type="SMART" id="SM00129">
    <property type="entry name" value="KISc"/>
    <property type="match status" value="1"/>
</dbReference>
<accession>A0A9K3D204</accession>
<proteinExistence type="inferred from homology"/>
<dbReference type="GO" id="GO:0007018">
    <property type="term" value="P:microtubule-based movement"/>
    <property type="evidence" value="ECO:0007669"/>
    <property type="project" value="InterPro"/>
</dbReference>
<dbReference type="PRINTS" id="PR00380">
    <property type="entry name" value="KINESINHEAVY"/>
</dbReference>
<dbReference type="PANTHER" id="PTHR47968">
    <property type="entry name" value="CENTROMERE PROTEIN E"/>
    <property type="match status" value="1"/>
</dbReference>
<evidence type="ECO:0000256" key="2">
    <source>
        <dbReference type="ARBA" id="ARBA00023175"/>
    </source>
</evidence>
<comment type="caution">
    <text evidence="7">The sequence shown here is derived from an EMBL/GenBank/DDBJ whole genome shotgun (WGS) entry which is preliminary data.</text>
</comment>